<dbReference type="Gene3D" id="1.10.10.10">
    <property type="entry name" value="Winged helix-like DNA-binding domain superfamily/Winged helix DNA-binding domain"/>
    <property type="match status" value="1"/>
</dbReference>
<dbReference type="Proteomes" id="UP000708148">
    <property type="component" value="Unassembled WGS sequence"/>
</dbReference>
<dbReference type="SMART" id="SM00369">
    <property type="entry name" value="LRR_TYP"/>
    <property type="match status" value="5"/>
</dbReference>
<dbReference type="InterPro" id="IPR002182">
    <property type="entry name" value="NB-ARC"/>
</dbReference>
<comment type="subcellular location">
    <subcellularLocation>
        <location evidence="1">Cytoplasm</location>
        <location evidence="1">Cytoskeleton</location>
        <location evidence="1">Cilium axoneme</location>
    </subcellularLocation>
</comment>
<evidence type="ECO:0000313" key="7">
    <source>
        <dbReference type="Proteomes" id="UP000708148"/>
    </source>
</evidence>
<evidence type="ECO:0000256" key="1">
    <source>
        <dbReference type="ARBA" id="ARBA00004430"/>
    </source>
</evidence>
<feature type="domain" description="NB-ARC" evidence="4">
    <location>
        <begin position="142"/>
        <end position="301"/>
    </location>
</feature>
<protein>
    <recommendedName>
        <fullName evidence="8">NB-ARC domain-containing protein</fullName>
    </recommendedName>
</protein>
<dbReference type="PRINTS" id="PR00364">
    <property type="entry name" value="DISEASERSIST"/>
</dbReference>
<dbReference type="GO" id="GO:0005930">
    <property type="term" value="C:axoneme"/>
    <property type="evidence" value="ECO:0007669"/>
    <property type="project" value="UniProtKB-SubCell"/>
</dbReference>
<evidence type="ECO:0000256" key="3">
    <source>
        <dbReference type="ARBA" id="ARBA00022737"/>
    </source>
</evidence>
<accession>A0A8S1IK81</accession>
<dbReference type="SUPFAM" id="SSF52047">
    <property type="entry name" value="RNI-like"/>
    <property type="match status" value="1"/>
</dbReference>
<dbReference type="InterPro" id="IPR032675">
    <property type="entry name" value="LRR_dom_sf"/>
</dbReference>
<evidence type="ECO:0008006" key="8">
    <source>
        <dbReference type="Google" id="ProtNLM"/>
    </source>
</evidence>
<proteinExistence type="predicted"/>
<dbReference type="InterPro" id="IPR027417">
    <property type="entry name" value="P-loop_NTPase"/>
</dbReference>
<dbReference type="InterPro" id="IPR055414">
    <property type="entry name" value="LRR_R13L4/SHOC2-like"/>
</dbReference>
<dbReference type="GO" id="GO:0006952">
    <property type="term" value="P:defense response"/>
    <property type="evidence" value="ECO:0007669"/>
    <property type="project" value="UniProtKB-KW"/>
</dbReference>
<dbReference type="GO" id="GO:0043531">
    <property type="term" value="F:ADP binding"/>
    <property type="evidence" value="ECO:0007669"/>
    <property type="project" value="InterPro"/>
</dbReference>
<dbReference type="EMBL" id="CAJHUC010000315">
    <property type="protein sequence ID" value="CAD7695174.1"/>
    <property type="molecule type" value="Genomic_DNA"/>
</dbReference>
<evidence type="ECO:0000259" key="4">
    <source>
        <dbReference type="Pfam" id="PF00931"/>
    </source>
</evidence>
<dbReference type="SUPFAM" id="SSF52540">
    <property type="entry name" value="P-loop containing nucleoside triphosphate hydrolases"/>
    <property type="match status" value="1"/>
</dbReference>
<dbReference type="InterPro" id="IPR003591">
    <property type="entry name" value="Leu-rich_rpt_typical-subtyp"/>
</dbReference>
<keyword evidence="3" id="KW-0677">Repeat</keyword>
<dbReference type="Gene3D" id="1.10.8.430">
    <property type="entry name" value="Helical domain of apoptotic protease-activating factors"/>
    <property type="match status" value="1"/>
</dbReference>
<dbReference type="AlphaFoldDB" id="A0A8S1IK81"/>
<evidence type="ECO:0000256" key="2">
    <source>
        <dbReference type="ARBA" id="ARBA00022614"/>
    </source>
</evidence>
<name>A0A8S1IK81_9CHLO</name>
<dbReference type="Pfam" id="PF23598">
    <property type="entry name" value="LRR_14"/>
    <property type="match status" value="1"/>
</dbReference>
<dbReference type="Pfam" id="PF00560">
    <property type="entry name" value="LRR_1"/>
    <property type="match status" value="1"/>
</dbReference>
<evidence type="ECO:0000259" key="5">
    <source>
        <dbReference type="Pfam" id="PF23598"/>
    </source>
</evidence>
<keyword evidence="7" id="KW-1185">Reference proteome</keyword>
<dbReference type="InterPro" id="IPR001611">
    <property type="entry name" value="Leu-rich_rpt"/>
</dbReference>
<sequence>MGAAEETVKKYCDLKRGLKKVLRIAMAVPIKQQFNDLNASLDCLLSDLTAAMASELRTSLSIVGKHVILLQRDIDNIEGHLLDLSDEVREGKESVKACIEKLEHSLKEDMSGRKAMQRLAEAATKTPHMHLPEQFVNLDSRIKEVRGMLEQGAQAVALVGMGGIGKTTLAKAVYIEMLASGDFKAMGLVTVGQEPDLLQCLKQIWASLVSPDGGPQCNNVQDVKTELLNALQDKKVFLVLDDVWTESSLESLMVTSSNSASRLIITLRNSKLALMAGAQVYHVGLLNDIQSMELFCRWAFGQPNVPSDKYSFSKFVTGMVTECGQLPLALRVIGSMAKGYRTAVEWQSTERKLRQSRSLGREYEDNLLAVLQNSFHDLQEEQKHFFFCLVAFPEGTPVRVSDLVEYWAAQQCLDDTEADEDDRLLDGYAICVQLVDRSLFVLDASLGPLGCFTTDVLCDMHCYMHDMLREMGLQIARERHAVERERLLFPSLDRIGGVTIHAKELSTCNCPSESWPEGFRAPRLWAYLSRGSGSMMLPPGLWLSQQLRALDLSNSHLVSLPQDIKRLANLEVLRLDGCQGLTELDAGLGELKQLTILSLRTCTSLTALPDCFTGIPRLHSVYIGCPGVESLPPSLVVLPNLRKLVLDGCQGLLVLPGNMQMLECAQVLNLAGCELLVHVPDQLESLTCLQEVVFAGCKCIVNIPEGIGALEQLQKLNLKHCKSLTQLPETLGNLTELQTLILEGCESLVQIPDTLGLLTQLHMLDLSGCKRLAQIPESVGSLHQLEVLNLRFCASLGHLPEGVGSLIELQVLDLRCCKKLTHIPDSVGGLSKLEELLLPGCNSLRQLPESVGQLSKLQVLNLNLCMNLESIPKSLGSLHKLNNLNLNFCASLTHLPECMGSLSQLKKLYILNCDSLEGVPSGLEQLEGLRIWR</sequence>
<dbReference type="PANTHER" id="PTHR36766">
    <property type="entry name" value="PLANT BROAD-SPECTRUM MILDEW RESISTANCE PROTEIN RPW8"/>
    <property type="match status" value="1"/>
</dbReference>
<organism evidence="6 7">
    <name type="scientific">Ostreobium quekettii</name>
    <dbReference type="NCBI Taxonomy" id="121088"/>
    <lineage>
        <taxon>Eukaryota</taxon>
        <taxon>Viridiplantae</taxon>
        <taxon>Chlorophyta</taxon>
        <taxon>core chlorophytes</taxon>
        <taxon>Ulvophyceae</taxon>
        <taxon>TCBD clade</taxon>
        <taxon>Bryopsidales</taxon>
        <taxon>Ostreobineae</taxon>
        <taxon>Ostreobiaceae</taxon>
        <taxon>Ostreobium</taxon>
    </lineage>
</organism>
<dbReference type="Gene3D" id="3.40.50.300">
    <property type="entry name" value="P-loop containing nucleotide triphosphate hydrolases"/>
    <property type="match status" value="1"/>
</dbReference>
<dbReference type="Gene3D" id="3.80.10.10">
    <property type="entry name" value="Ribonuclease Inhibitor"/>
    <property type="match status" value="2"/>
</dbReference>
<dbReference type="InterPro" id="IPR036388">
    <property type="entry name" value="WH-like_DNA-bd_sf"/>
</dbReference>
<keyword evidence="2" id="KW-0433">Leucine-rich repeat</keyword>
<dbReference type="OrthoDB" id="540763at2759"/>
<reference evidence="6" key="1">
    <citation type="submission" date="2020-12" db="EMBL/GenBank/DDBJ databases">
        <authorList>
            <person name="Iha C."/>
        </authorList>
    </citation>
    <scope>NUCLEOTIDE SEQUENCE</scope>
</reference>
<comment type="caution">
    <text evidence="6">The sequence shown here is derived from an EMBL/GenBank/DDBJ whole genome shotgun (WGS) entry which is preliminary data.</text>
</comment>
<dbReference type="PANTHER" id="PTHR36766:SF30">
    <property type="entry name" value="TIR-NBS TYPE DISEASE RESISTANCE PROTEIN-RELATED"/>
    <property type="match status" value="1"/>
</dbReference>
<dbReference type="Pfam" id="PF00931">
    <property type="entry name" value="NB-ARC"/>
    <property type="match status" value="1"/>
</dbReference>
<gene>
    <name evidence="6" type="ORF">OSTQU699_LOCUS535</name>
</gene>
<feature type="domain" description="Disease resistance R13L4/SHOC-2-like LRR" evidence="5">
    <location>
        <begin position="761"/>
        <end position="918"/>
    </location>
</feature>
<dbReference type="InterPro" id="IPR042197">
    <property type="entry name" value="Apaf_helical"/>
</dbReference>
<evidence type="ECO:0000313" key="6">
    <source>
        <dbReference type="EMBL" id="CAD7695174.1"/>
    </source>
</evidence>